<dbReference type="CDD" id="cd02440">
    <property type="entry name" value="AdoMet_MTases"/>
    <property type="match status" value="1"/>
</dbReference>
<sequence>MRNADMVVTDTHAALMDDVYRWQRHVYDLTRKYYLLGRDRMIDRLDAGPGTTVLELGCGTGRNLALAAGRHRQAQLFGLDISAQMLATAQASLARVGLGDKVRLAEADATSFDPQALFGRAAFDRVYISYSLSMIPDWQRCVSQAMAVLAPGGSLHIVDFGRQERLPGWFKAALRAWLARFHVAPRDDLREVLESISRETGASLEHESLFRGYAVHAILCLPR</sequence>
<proteinExistence type="predicted"/>
<dbReference type="SUPFAM" id="SSF53335">
    <property type="entry name" value="S-adenosyl-L-methionine-dependent methyltransferases"/>
    <property type="match status" value="1"/>
</dbReference>
<dbReference type="Pfam" id="PF13649">
    <property type="entry name" value="Methyltransf_25"/>
    <property type="match status" value="1"/>
</dbReference>
<dbReference type="PANTHER" id="PTHR43591">
    <property type="entry name" value="METHYLTRANSFERASE"/>
    <property type="match status" value="1"/>
</dbReference>
<reference evidence="2 3" key="1">
    <citation type="submission" date="2017-04" db="EMBL/GenBank/DDBJ databases">
        <authorList>
            <person name="Afonso C.L."/>
            <person name="Miller P.J."/>
            <person name="Scott M.A."/>
            <person name="Spackman E."/>
            <person name="Goraichik I."/>
            <person name="Dimitrov K.M."/>
            <person name="Suarez D.L."/>
            <person name="Swayne D.E."/>
        </authorList>
    </citation>
    <scope>NUCLEOTIDE SEQUENCE [LARGE SCALE GENOMIC DNA]</scope>
    <source>
        <strain evidence="2 3">B5P</strain>
    </source>
</reference>
<accession>A0A1X7PI38</accession>
<evidence type="ECO:0000313" key="2">
    <source>
        <dbReference type="EMBL" id="SMH50277.1"/>
    </source>
</evidence>
<dbReference type="OrthoDB" id="5298787at2"/>
<keyword evidence="2" id="KW-0808">Transferase</keyword>
<dbReference type="Proteomes" id="UP000193083">
    <property type="component" value="Unassembled WGS sequence"/>
</dbReference>
<evidence type="ECO:0000313" key="3">
    <source>
        <dbReference type="Proteomes" id="UP000193083"/>
    </source>
</evidence>
<dbReference type="PANTHER" id="PTHR43591:SF24">
    <property type="entry name" value="2-METHOXY-6-POLYPRENYL-1,4-BENZOQUINOL METHYLASE, MITOCHONDRIAL"/>
    <property type="match status" value="1"/>
</dbReference>
<feature type="domain" description="Methyltransferase" evidence="1">
    <location>
        <begin position="53"/>
        <end position="153"/>
    </location>
</feature>
<evidence type="ECO:0000259" key="1">
    <source>
        <dbReference type="Pfam" id="PF13649"/>
    </source>
</evidence>
<dbReference type="InterPro" id="IPR041698">
    <property type="entry name" value="Methyltransf_25"/>
</dbReference>
<keyword evidence="3" id="KW-1185">Reference proteome</keyword>
<gene>
    <name evidence="2" type="ORF">SAMN02982922_4117</name>
</gene>
<dbReference type="Gene3D" id="3.40.50.150">
    <property type="entry name" value="Vaccinia Virus protein VP39"/>
    <property type="match status" value="1"/>
</dbReference>
<name>A0A1X7PI38_9HYPH</name>
<organism evidence="2 3">
    <name type="scientific">Mesorhizobium australicum</name>
    <dbReference type="NCBI Taxonomy" id="536018"/>
    <lineage>
        <taxon>Bacteria</taxon>
        <taxon>Pseudomonadati</taxon>
        <taxon>Pseudomonadota</taxon>
        <taxon>Alphaproteobacteria</taxon>
        <taxon>Hyphomicrobiales</taxon>
        <taxon>Phyllobacteriaceae</taxon>
        <taxon>Mesorhizobium</taxon>
    </lineage>
</organism>
<protein>
    <submittedName>
        <fullName evidence="2">S-adenosylmethionine-diacylgycerolhomoserine-N-methlytransferase</fullName>
    </submittedName>
</protein>
<dbReference type="AlphaFoldDB" id="A0A1X7PI38"/>
<dbReference type="InterPro" id="IPR029063">
    <property type="entry name" value="SAM-dependent_MTases_sf"/>
</dbReference>
<dbReference type="GO" id="GO:0008168">
    <property type="term" value="F:methyltransferase activity"/>
    <property type="evidence" value="ECO:0007669"/>
    <property type="project" value="TreeGrafter"/>
</dbReference>
<dbReference type="EMBL" id="FXBL01000004">
    <property type="protein sequence ID" value="SMH50277.1"/>
    <property type="molecule type" value="Genomic_DNA"/>
</dbReference>